<evidence type="ECO:0000256" key="4">
    <source>
        <dbReference type="ARBA" id="ARBA00022490"/>
    </source>
</evidence>
<evidence type="ECO:0000256" key="2">
    <source>
        <dbReference type="ARBA" id="ARBA00005601"/>
    </source>
</evidence>
<feature type="domain" description="DNA2/NAM7 helicase helicase" evidence="12">
    <location>
        <begin position="812"/>
        <end position="884"/>
    </location>
</feature>
<dbReference type="Pfam" id="PF21635">
    <property type="entry name" value="Mov-10_helical"/>
    <property type="match status" value="1"/>
</dbReference>
<dbReference type="EMBL" id="JAJJHW010002585">
    <property type="protein sequence ID" value="KAH8370044.1"/>
    <property type="molecule type" value="Genomic_DNA"/>
</dbReference>
<evidence type="ECO:0000256" key="11">
    <source>
        <dbReference type="SAM" id="MobiDB-lite"/>
    </source>
</evidence>
<evidence type="ECO:0000256" key="6">
    <source>
        <dbReference type="ARBA" id="ARBA00022801"/>
    </source>
</evidence>
<dbReference type="Proteomes" id="UP001200034">
    <property type="component" value="Unassembled WGS sequence"/>
</dbReference>
<dbReference type="SUPFAM" id="SSF52540">
    <property type="entry name" value="P-loop containing nucleoside triphosphate hydrolases"/>
    <property type="match status" value="1"/>
</dbReference>
<accession>A0AAD4JY43</accession>
<dbReference type="PANTHER" id="PTHR45418">
    <property type="entry name" value="CANCER/TESTIS ANTIGEN 55"/>
    <property type="match status" value="1"/>
</dbReference>
<dbReference type="GO" id="GO:0005524">
    <property type="term" value="F:ATP binding"/>
    <property type="evidence" value="ECO:0007669"/>
    <property type="project" value="UniProtKB-KW"/>
</dbReference>
<evidence type="ECO:0000256" key="5">
    <source>
        <dbReference type="ARBA" id="ARBA00022741"/>
    </source>
</evidence>
<feature type="domain" description="DNA2/NAM7 helicase helicase" evidence="12">
    <location>
        <begin position="684"/>
        <end position="758"/>
    </location>
</feature>
<protein>
    <recommendedName>
        <fullName evidence="3">RNA helicase</fullName>
        <ecNumber evidence="3">3.6.4.13</ecNumber>
    </recommendedName>
</protein>
<evidence type="ECO:0000256" key="1">
    <source>
        <dbReference type="ARBA" id="ARBA00004496"/>
    </source>
</evidence>
<feature type="non-terminal residue" evidence="16">
    <location>
        <position position="1"/>
    </location>
</feature>
<evidence type="ECO:0000313" key="16">
    <source>
        <dbReference type="EMBL" id="KAH8370044.1"/>
    </source>
</evidence>
<dbReference type="InterPro" id="IPR049079">
    <property type="entry name" value="Mov-10_helical"/>
</dbReference>
<keyword evidence="4" id="KW-0963">Cytoplasm</keyword>
<dbReference type="Pfam" id="PF21634">
    <property type="entry name" value="MOV-10_beta-barrel"/>
    <property type="match status" value="1"/>
</dbReference>
<dbReference type="InterPro" id="IPR027417">
    <property type="entry name" value="P-loop_NTPase"/>
</dbReference>
<reference evidence="16" key="1">
    <citation type="journal article" date="2021" name="Mol. Ecol. Resour.">
        <title>Phylogenomic analyses of the genus Drosophila reveals genomic signals of climate adaptation.</title>
        <authorList>
            <person name="Li F."/>
            <person name="Rane R.V."/>
            <person name="Luria V."/>
            <person name="Xiong Z."/>
            <person name="Chen J."/>
            <person name="Li Z."/>
            <person name="Catullo R.A."/>
            <person name="Griffin P.C."/>
            <person name="Schiffer M."/>
            <person name="Pearce S."/>
            <person name="Lee S.F."/>
            <person name="McElroy K."/>
            <person name="Stocker A."/>
            <person name="Shirriffs J."/>
            <person name="Cockerell F."/>
            <person name="Coppin C."/>
            <person name="Sgro C.M."/>
            <person name="Karger A."/>
            <person name="Cain J.W."/>
            <person name="Weber J.A."/>
            <person name="Santpere G."/>
            <person name="Kirschner M.W."/>
            <person name="Hoffmann A.A."/>
            <person name="Oakeshott J.G."/>
            <person name="Zhang G."/>
        </authorList>
    </citation>
    <scope>NUCLEOTIDE SEQUENCE</scope>
    <source>
        <strain evidence="16">BGI-SZ-2011g</strain>
    </source>
</reference>
<feature type="domain" description="DNA2/NAM7 helicase-like C-terminal" evidence="13">
    <location>
        <begin position="896"/>
        <end position="1116"/>
    </location>
</feature>
<evidence type="ECO:0000259" key="12">
    <source>
        <dbReference type="Pfam" id="PF13086"/>
    </source>
</evidence>
<evidence type="ECO:0000256" key="8">
    <source>
        <dbReference type="ARBA" id="ARBA00022840"/>
    </source>
</evidence>
<dbReference type="GO" id="GO:0031047">
    <property type="term" value="P:regulatory ncRNA-mediated gene silencing"/>
    <property type="evidence" value="ECO:0007669"/>
    <property type="project" value="UniProtKB-KW"/>
</dbReference>
<dbReference type="AlphaFoldDB" id="A0AAD4JY43"/>
<dbReference type="GO" id="GO:0005737">
    <property type="term" value="C:cytoplasm"/>
    <property type="evidence" value="ECO:0007669"/>
    <property type="project" value="UniProtKB-SubCell"/>
</dbReference>
<evidence type="ECO:0000256" key="10">
    <source>
        <dbReference type="ARBA" id="ARBA00047984"/>
    </source>
</evidence>
<feature type="region of interest" description="Disordered" evidence="11">
    <location>
        <begin position="33"/>
        <end position="62"/>
    </location>
</feature>
<dbReference type="GO" id="GO:0016787">
    <property type="term" value="F:hydrolase activity"/>
    <property type="evidence" value="ECO:0007669"/>
    <property type="project" value="UniProtKB-KW"/>
</dbReference>
<proteinExistence type="inferred from homology"/>
<dbReference type="Pfam" id="PF13087">
    <property type="entry name" value="AAA_12"/>
    <property type="match status" value="1"/>
</dbReference>
<sequence length="1148" mass="131707">MYAYLRSVFQSVTNDRNRVAELLEKEHNYLDEEQKKDCGDSENVLIDNGDTSDEDANIESSTPCSKRKGVVTQLKANGGVINNTIYFDKKVALDLFQDLHAGCVVEYLSYKTQHEEKVVKVESIVEYNWEEQTLAKTQQALDALKLDKPKYFNTQTRNILGLVKQRLPSSIEIETDYGELSVKLDDVELSFSPKQGDAVSVECNVQMDEGYVDKHGEVLEVFKVFPARIETDQTRTVERVFEEFCVLNLDGYVLKEDISNECELHLGDILKADLIECSYGKYTRRATKITLLEKNFGQLKMTLDNNTSSSKQAVKIEGKDRYIFSELWKKENITLKVRSNSHRTFTLSRIFIKNSNDAQIRLLEPLDPRELTSNGEISIIFEVHTKFIGESKECFVLEFGKFKFTRHLTIIVCNSELEAKESELRLIAAEQMRVFGRTEAQRSRYYANQVWSIKNVVVHGEPIITKCRFTKQRIAAFEVPIKLRQIVLGTERRCDLDNELATEYPCLEGPFTMKNYVQRFSILLHLEEINLTVSMRNYDRERAYFRRDGEFLSLHIENLAERRPSLVLGDVVHAINPWADVNSKETKIFEGFVHKVLYNRILLKFNAGFQSTYNGEDYRLTFHFSRMSLRKQHFAIRQAVTAIGEQFLFPKTIVRHQQPQLDIQFKDNTTHLYSEQLQWYNKSLNSIQKRAVANILRGEAKNTPYVIFGPPGTGKTVTLVETVLQLVHNLPSSRLLVCAPSNSAADLITKHIIDSKVLAHGEFIRLVSYNQVEKGLIPEELISHCGTAEIGVPDKRTECMVVTESGLKLRCQSKFIALRRVIISTCSTMGTFLQMDFPSNHFTHLLIDEAGQCTEPETMVPIMVLKQGQLILAGDPQQLQAVVIDSKASQYGLKLSLMERLLQLEPYRKDKLRFPEFSGYNPCLLTKLLNNYRALPTIMDVYSKLFYDDELISMISEKDSREVRLLADLHAIFEPITDMPFNHGTFFHGIMGENMQEMDSPSWFNPSEAREIFLTTILLYRRSVQPDQIGILTPYSKQVKSIRDMFIVADVAMPKIGTVEEFQGQERDIILISTVRSSHTMITSDLNYNLGFVQCRRRMNVGLSRARALLIVIGNPNLLALDENWRKFIVYCAQNNAYFGCELPQSIL</sequence>
<dbReference type="InterPro" id="IPR049080">
    <property type="entry name" value="MOV-10-like_beta-barrel"/>
</dbReference>
<evidence type="ECO:0000259" key="14">
    <source>
        <dbReference type="Pfam" id="PF21634"/>
    </source>
</evidence>
<dbReference type="InterPro" id="IPR041679">
    <property type="entry name" value="DNA2/NAM7-like_C"/>
</dbReference>
<evidence type="ECO:0000259" key="15">
    <source>
        <dbReference type="Pfam" id="PF21635"/>
    </source>
</evidence>
<comment type="catalytic activity">
    <reaction evidence="10">
        <text>ATP + H2O = ADP + phosphate + H(+)</text>
        <dbReference type="Rhea" id="RHEA:13065"/>
        <dbReference type="ChEBI" id="CHEBI:15377"/>
        <dbReference type="ChEBI" id="CHEBI:15378"/>
        <dbReference type="ChEBI" id="CHEBI:30616"/>
        <dbReference type="ChEBI" id="CHEBI:43474"/>
        <dbReference type="ChEBI" id="CHEBI:456216"/>
        <dbReference type="EC" id="3.6.4.13"/>
    </reaction>
</comment>
<comment type="subcellular location">
    <subcellularLocation>
        <location evidence="1">Cytoplasm</location>
    </subcellularLocation>
</comment>
<dbReference type="InterPro" id="IPR047187">
    <property type="entry name" value="SF1_C_Upf1"/>
</dbReference>
<organism evidence="16 17">
    <name type="scientific">Drosophila rubida</name>
    <dbReference type="NCBI Taxonomy" id="30044"/>
    <lineage>
        <taxon>Eukaryota</taxon>
        <taxon>Metazoa</taxon>
        <taxon>Ecdysozoa</taxon>
        <taxon>Arthropoda</taxon>
        <taxon>Hexapoda</taxon>
        <taxon>Insecta</taxon>
        <taxon>Pterygota</taxon>
        <taxon>Neoptera</taxon>
        <taxon>Endopterygota</taxon>
        <taxon>Diptera</taxon>
        <taxon>Brachycera</taxon>
        <taxon>Muscomorpha</taxon>
        <taxon>Ephydroidea</taxon>
        <taxon>Drosophilidae</taxon>
        <taxon>Drosophila</taxon>
    </lineage>
</organism>
<comment type="similarity">
    <text evidence="2">Belongs to the DNA2/NAM7 helicase family. SDE3 subfamily.</text>
</comment>
<evidence type="ECO:0000256" key="9">
    <source>
        <dbReference type="ARBA" id="ARBA00023158"/>
    </source>
</evidence>
<dbReference type="InterPro" id="IPR041677">
    <property type="entry name" value="DNA2/NAM7_AAA_11"/>
</dbReference>
<evidence type="ECO:0000259" key="13">
    <source>
        <dbReference type="Pfam" id="PF13087"/>
    </source>
</evidence>
<keyword evidence="7" id="KW-0347">Helicase</keyword>
<keyword evidence="6" id="KW-0378">Hydrolase</keyword>
<feature type="domain" description="Helicase MOV-10-like beta-barrel" evidence="14">
    <location>
        <begin position="538"/>
        <end position="621"/>
    </location>
</feature>
<gene>
    <name evidence="16" type="ORF">KR093_001979</name>
</gene>
<feature type="domain" description="Helicase MOV-10 helical" evidence="15">
    <location>
        <begin position="476"/>
        <end position="536"/>
    </location>
</feature>
<comment type="caution">
    <text evidence="16">The sequence shown here is derived from an EMBL/GenBank/DDBJ whole genome shotgun (WGS) entry which is preliminary data.</text>
</comment>
<dbReference type="EC" id="3.6.4.13" evidence="3"/>
<name>A0AAD4JY43_9MUSC</name>
<keyword evidence="9" id="KW-0943">RNA-mediated gene silencing</keyword>
<evidence type="ECO:0000256" key="7">
    <source>
        <dbReference type="ARBA" id="ARBA00022806"/>
    </source>
</evidence>
<dbReference type="GO" id="GO:0003724">
    <property type="term" value="F:RNA helicase activity"/>
    <property type="evidence" value="ECO:0007669"/>
    <property type="project" value="UniProtKB-EC"/>
</dbReference>
<dbReference type="CDD" id="cd18808">
    <property type="entry name" value="SF1_C_Upf1"/>
    <property type="match status" value="1"/>
</dbReference>
<evidence type="ECO:0000256" key="3">
    <source>
        <dbReference type="ARBA" id="ARBA00012552"/>
    </source>
</evidence>
<keyword evidence="5" id="KW-0547">Nucleotide-binding</keyword>
<dbReference type="Pfam" id="PF13086">
    <property type="entry name" value="AAA_11"/>
    <property type="match status" value="2"/>
</dbReference>
<evidence type="ECO:0000313" key="17">
    <source>
        <dbReference type="Proteomes" id="UP001200034"/>
    </source>
</evidence>
<dbReference type="PANTHER" id="PTHR45418:SF1">
    <property type="entry name" value="CANCER_TESTIS ANTIGEN 55"/>
    <property type="match status" value="1"/>
</dbReference>
<keyword evidence="17" id="KW-1185">Reference proteome</keyword>
<dbReference type="Gene3D" id="3.40.50.300">
    <property type="entry name" value="P-loop containing nucleotide triphosphate hydrolases"/>
    <property type="match status" value="2"/>
</dbReference>
<keyword evidence="8" id="KW-0067">ATP-binding</keyword>